<name>A0A542YFE5_9MICO</name>
<proteinExistence type="predicted"/>
<accession>A0A542YFE5</accession>
<dbReference type="RefSeq" id="WP_141881333.1">
    <property type="nucleotide sequence ID" value="NZ_VFOM01000002.1"/>
</dbReference>
<organism evidence="1 2">
    <name type="scientific">Homoserinimonas aerilata</name>
    <dbReference type="NCBI Taxonomy" id="1162970"/>
    <lineage>
        <taxon>Bacteria</taxon>
        <taxon>Bacillati</taxon>
        <taxon>Actinomycetota</taxon>
        <taxon>Actinomycetes</taxon>
        <taxon>Micrococcales</taxon>
        <taxon>Microbacteriaceae</taxon>
        <taxon>Homoserinimonas</taxon>
    </lineage>
</organism>
<dbReference type="Gene3D" id="1.10.10.60">
    <property type="entry name" value="Homeodomain-like"/>
    <property type="match status" value="1"/>
</dbReference>
<gene>
    <name evidence="1" type="ORF">FB562_2208</name>
</gene>
<evidence type="ECO:0000313" key="2">
    <source>
        <dbReference type="Proteomes" id="UP000317998"/>
    </source>
</evidence>
<protein>
    <recommendedName>
        <fullName evidence="3">Helix-turn-helix protein</fullName>
    </recommendedName>
</protein>
<sequence length="176" mass="19006">MAKLTDEQRDQILALHAQGLARNEIARQTGVSTGSVTNVCKDNDRAFDRSATKDAQAARSVDLAEARLNLAQRLNVAANDMLDMLDKPFTVFNFGGKDNTFASEELDTVPVEARRTIITSTAIVFDKISRIVEKDNGGLDQAVGVLDQIAAGFRVAADRYRGTEGSDIAASDSEQS</sequence>
<dbReference type="Proteomes" id="UP000317998">
    <property type="component" value="Unassembled WGS sequence"/>
</dbReference>
<dbReference type="EMBL" id="VFOM01000002">
    <property type="protein sequence ID" value="TQL46684.1"/>
    <property type="molecule type" value="Genomic_DNA"/>
</dbReference>
<dbReference type="AlphaFoldDB" id="A0A542YFE5"/>
<reference evidence="1 2" key="1">
    <citation type="submission" date="2019-06" db="EMBL/GenBank/DDBJ databases">
        <title>Sequencing the genomes of 1000 actinobacteria strains.</title>
        <authorList>
            <person name="Klenk H.-P."/>
        </authorList>
    </citation>
    <scope>NUCLEOTIDE SEQUENCE [LARGE SCALE GENOMIC DNA]</scope>
    <source>
        <strain evidence="1 2">DSM 26477</strain>
    </source>
</reference>
<evidence type="ECO:0008006" key="3">
    <source>
        <dbReference type="Google" id="ProtNLM"/>
    </source>
</evidence>
<keyword evidence="2" id="KW-1185">Reference proteome</keyword>
<comment type="caution">
    <text evidence="1">The sequence shown here is derived from an EMBL/GenBank/DDBJ whole genome shotgun (WGS) entry which is preliminary data.</text>
</comment>
<dbReference type="OrthoDB" id="4551805at2"/>
<evidence type="ECO:0000313" key="1">
    <source>
        <dbReference type="EMBL" id="TQL46684.1"/>
    </source>
</evidence>